<name>A0A1H4N044_9PSED</name>
<keyword evidence="5" id="KW-0464">Manganese</keyword>
<evidence type="ECO:0000259" key="8">
    <source>
        <dbReference type="PROSITE" id="PS50991"/>
    </source>
</evidence>
<dbReference type="GO" id="GO:0003852">
    <property type="term" value="F:2-isopropylmalate synthase activity"/>
    <property type="evidence" value="ECO:0007669"/>
    <property type="project" value="UniProtKB-EC"/>
</dbReference>
<accession>A0A1H4N044</accession>
<dbReference type="PANTHER" id="PTHR10277:SF9">
    <property type="entry name" value="2-ISOPROPYLMALATE SYNTHASE 1, CHLOROPLASTIC-RELATED"/>
    <property type="match status" value="1"/>
</dbReference>
<dbReference type="GO" id="GO:0009098">
    <property type="term" value="P:L-leucine biosynthetic process"/>
    <property type="evidence" value="ECO:0007669"/>
    <property type="project" value="TreeGrafter"/>
</dbReference>
<dbReference type="GO" id="GO:0005829">
    <property type="term" value="C:cytosol"/>
    <property type="evidence" value="ECO:0007669"/>
    <property type="project" value="TreeGrafter"/>
</dbReference>
<reference evidence="10" key="1">
    <citation type="submission" date="2016-10" db="EMBL/GenBank/DDBJ databases">
        <authorList>
            <person name="Varghese N."/>
            <person name="Submissions S."/>
        </authorList>
    </citation>
    <scope>NUCLEOTIDE SEQUENCE [LARGE SCALE GENOMIC DNA]</scope>
    <source>
        <strain evidence="10">DSM 9751</strain>
    </source>
</reference>
<keyword evidence="4" id="KW-0808">Transferase</keyword>
<dbReference type="Proteomes" id="UP000198982">
    <property type="component" value="Unassembled WGS sequence"/>
</dbReference>
<proteinExistence type="predicted"/>
<dbReference type="PROSITE" id="PS50991">
    <property type="entry name" value="PYR_CT"/>
    <property type="match status" value="1"/>
</dbReference>
<feature type="domain" description="Pyruvate carboxyltransferase" evidence="8">
    <location>
        <begin position="15"/>
        <end position="272"/>
    </location>
</feature>
<protein>
    <recommendedName>
        <fullName evidence="2">2-isopropylmalate synthase</fullName>
        <ecNumber evidence="2">2.3.3.13</ecNumber>
    </recommendedName>
</protein>
<keyword evidence="3" id="KW-0028">Amino-acid biosynthesis</keyword>
<evidence type="ECO:0000256" key="3">
    <source>
        <dbReference type="ARBA" id="ARBA00022605"/>
    </source>
</evidence>
<evidence type="ECO:0000256" key="6">
    <source>
        <dbReference type="ARBA" id="ARBA00023304"/>
    </source>
</evidence>
<dbReference type="EMBL" id="FNTJ01000001">
    <property type="protein sequence ID" value="SEB87972.1"/>
    <property type="molecule type" value="Genomic_DNA"/>
</dbReference>
<comment type="function">
    <text evidence="7">Catalyzes the condensation of the acetyl group of acetyl-CoA with 3-methyl-2-oxobutanoate (2-ketoisovalerate) to form 3-carboxy-3-hydroxy-4-methylpentanoate (2-isopropylmalate).</text>
</comment>
<keyword evidence="6" id="KW-0100">Branched-chain amino acid biosynthesis</keyword>
<evidence type="ECO:0000313" key="10">
    <source>
        <dbReference type="Proteomes" id="UP000198982"/>
    </source>
</evidence>
<dbReference type="Pfam" id="PF00682">
    <property type="entry name" value="HMGL-like"/>
    <property type="match status" value="1"/>
</dbReference>
<dbReference type="CDD" id="cd03174">
    <property type="entry name" value="DRE_TIM_metallolyase"/>
    <property type="match status" value="1"/>
</dbReference>
<gene>
    <name evidence="9" type="ORF">SAMN05216178_2603</name>
</gene>
<evidence type="ECO:0000256" key="7">
    <source>
        <dbReference type="ARBA" id="ARBA00037629"/>
    </source>
</evidence>
<dbReference type="RefSeq" id="WP_092314065.1">
    <property type="nucleotide sequence ID" value="NZ_FNTJ01000001.1"/>
</dbReference>
<dbReference type="PROSITE" id="PS00816">
    <property type="entry name" value="AIPM_HOMOCIT_SYNTH_2"/>
    <property type="match status" value="1"/>
</dbReference>
<dbReference type="Gene3D" id="3.20.20.70">
    <property type="entry name" value="Aldolase class I"/>
    <property type="match status" value="1"/>
</dbReference>
<sequence length="415" mass="47253">MKLENGIRYRDFSVPYLVDETLREGIERTAFPITVDAKLSILKSMVEAGLRDFVVGCGPEEPLVWDRLHRARQAGELPADTQATFIVLLNCWETALAYFKARAHRREWIADTVFSFGMITYRQNDREFERAIQAFRDIGAVKFKASVLNNFRNGVCEQRYAEICRQIDWAVNLGVEIIRINDSVGSLQPHVTRWLCSKLVADYPRLVFCLHAHNDNGLALANTMQAIQCGFQMVEGALAGFGNRSGIAPLEQVVKLCRDNNIKLGAHPLELDKLIEAARYCEEKFLQLPGIYRPVSGKFETLSNYGVLNIPDFLETQDENAYFVNYVGLHPQTLRQALADYSSLSTPVAEIADEELWPIVESLKEEMRASMADIEVRYQHALDGVMEFYRSCTYSPMHLARYAERQLRQEQSAHG</sequence>
<dbReference type="InterPro" id="IPR000891">
    <property type="entry name" value="PYR_CT"/>
</dbReference>
<dbReference type="AlphaFoldDB" id="A0A1H4N044"/>
<dbReference type="EC" id="2.3.3.13" evidence="2"/>
<dbReference type="InterPro" id="IPR002034">
    <property type="entry name" value="AIPM/Hcit_synth_CS"/>
</dbReference>
<evidence type="ECO:0000256" key="1">
    <source>
        <dbReference type="ARBA" id="ARBA00004689"/>
    </source>
</evidence>
<dbReference type="SUPFAM" id="SSF51569">
    <property type="entry name" value="Aldolase"/>
    <property type="match status" value="1"/>
</dbReference>
<dbReference type="InterPro" id="IPR013785">
    <property type="entry name" value="Aldolase_TIM"/>
</dbReference>
<comment type="pathway">
    <text evidence="1">Amino-acid biosynthesis; L-leucine biosynthesis; L-leucine from 3-methyl-2-oxobutanoate: step 1/4.</text>
</comment>
<evidence type="ECO:0000313" key="9">
    <source>
        <dbReference type="EMBL" id="SEB87972.1"/>
    </source>
</evidence>
<dbReference type="InterPro" id="IPR050073">
    <property type="entry name" value="2-IPM_HCS-like"/>
</dbReference>
<evidence type="ECO:0000256" key="2">
    <source>
        <dbReference type="ARBA" id="ARBA00012973"/>
    </source>
</evidence>
<dbReference type="PANTHER" id="PTHR10277">
    <property type="entry name" value="HOMOCITRATE SYNTHASE-RELATED"/>
    <property type="match status" value="1"/>
</dbReference>
<evidence type="ECO:0000256" key="5">
    <source>
        <dbReference type="ARBA" id="ARBA00023211"/>
    </source>
</evidence>
<keyword evidence="10" id="KW-1185">Reference proteome</keyword>
<evidence type="ECO:0000256" key="4">
    <source>
        <dbReference type="ARBA" id="ARBA00022679"/>
    </source>
</evidence>
<organism evidence="9 10">
    <name type="scientific">Pseudomonas saponiphila</name>
    <dbReference type="NCBI Taxonomy" id="556534"/>
    <lineage>
        <taxon>Bacteria</taxon>
        <taxon>Pseudomonadati</taxon>
        <taxon>Pseudomonadota</taxon>
        <taxon>Gammaproteobacteria</taxon>
        <taxon>Pseudomonadales</taxon>
        <taxon>Pseudomonadaceae</taxon>
        <taxon>Pseudomonas</taxon>
    </lineage>
</organism>